<evidence type="ECO:0000256" key="6">
    <source>
        <dbReference type="ARBA" id="ARBA00023136"/>
    </source>
</evidence>
<dbReference type="SMART" id="SM00046">
    <property type="entry name" value="DAGKc"/>
    <property type="match status" value="1"/>
</dbReference>
<evidence type="ECO:0000256" key="7">
    <source>
        <dbReference type="ARBA" id="ARBA00044037"/>
    </source>
</evidence>
<dbReference type="STRING" id="136037.A0A067R932"/>
<proteinExistence type="predicted"/>
<evidence type="ECO:0000256" key="2">
    <source>
        <dbReference type="ARBA" id="ARBA00022679"/>
    </source>
</evidence>
<dbReference type="GO" id="GO:0005524">
    <property type="term" value="F:ATP binding"/>
    <property type="evidence" value="ECO:0007669"/>
    <property type="project" value="UniProtKB-KW"/>
</dbReference>
<dbReference type="EMBL" id="KK852854">
    <property type="protein sequence ID" value="KDR14977.1"/>
    <property type="molecule type" value="Genomic_DNA"/>
</dbReference>
<dbReference type="AlphaFoldDB" id="A0A067R932"/>
<dbReference type="PANTHER" id="PTHR12358">
    <property type="entry name" value="SPHINGOSINE KINASE"/>
    <property type="match status" value="1"/>
</dbReference>
<dbReference type="Pfam" id="PF00781">
    <property type="entry name" value="DAGK_cat"/>
    <property type="match status" value="1"/>
</dbReference>
<evidence type="ECO:0000256" key="1">
    <source>
        <dbReference type="ARBA" id="ARBA00004308"/>
    </source>
</evidence>
<comment type="subcellular location">
    <subcellularLocation>
        <location evidence="1">Endomembrane system</location>
    </subcellularLocation>
</comment>
<keyword evidence="3" id="KW-0547">Nucleotide-binding</keyword>
<keyword evidence="6" id="KW-0472">Membrane</keyword>
<dbReference type="GO" id="GO:0046512">
    <property type="term" value="P:sphingosine biosynthetic process"/>
    <property type="evidence" value="ECO:0007669"/>
    <property type="project" value="TreeGrafter"/>
</dbReference>
<dbReference type="InParanoid" id="A0A067R932"/>
<evidence type="ECO:0000256" key="4">
    <source>
        <dbReference type="ARBA" id="ARBA00022777"/>
    </source>
</evidence>
<reference evidence="9 10" key="1">
    <citation type="journal article" date="2014" name="Nat. Commun.">
        <title>Molecular traces of alternative social organization in a termite genome.</title>
        <authorList>
            <person name="Terrapon N."/>
            <person name="Li C."/>
            <person name="Robertson H.M."/>
            <person name="Ji L."/>
            <person name="Meng X."/>
            <person name="Booth W."/>
            <person name="Chen Z."/>
            <person name="Childers C.P."/>
            <person name="Glastad K.M."/>
            <person name="Gokhale K."/>
            <person name="Gowin J."/>
            <person name="Gronenberg W."/>
            <person name="Hermansen R.A."/>
            <person name="Hu H."/>
            <person name="Hunt B.G."/>
            <person name="Huylmans A.K."/>
            <person name="Khalil S.M."/>
            <person name="Mitchell R.D."/>
            <person name="Munoz-Torres M.C."/>
            <person name="Mustard J.A."/>
            <person name="Pan H."/>
            <person name="Reese J.T."/>
            <person name="Scharf M.E."/>
            <person name="Sun F."/>
            <person name="Vogel H."/>
            <person name="Xiao J."/>
            <person name="Yang W."/>
            <person name="Yang Z."/>
            <person name="Yang Z."/>
            <person name="Zhou J."/>
            <person name="Zhu J."/>
            <person name="Brent C.S."/>
            <person name="Elsik C.G."/>
            <person name="Goodisman M.A."/>
            <person name="Liberles D.A."/>
            <person name="Roe R.M."/>
            <person name="Vargo E.L."/>
            <person name="Vilcinskas A."/>
            <person name="Wang J."/>
            <person name="Bornberg-Bauer E."/>
            <person name="Korb J."/>
            <person name="Zhang G."/>
            <person name="Liebig J."/>
        </authorList>
    </citation>
    <scope>NUCLEOTIDE SEQUENCE [LARGE SCALE GENOMIC DNA]</scope>
    <source>
        <tissue evidence="9">Whole organism</tissue>
    </source>
</reference>
<dbReference type="eggNOG" id="KOG1116">
    <property type="taxonomic scope" value="Eukaryota"/>
</dbReference>
<keyword evidence="10" id="KW-1185">Reference proteome</keyword>
<evidence type="ECO:0000256" key="5">
    <source>
        <dbReference type="ARBA" id="ARBA00022840"/>
    </source>
</evidence>
<dbReference type="PROSITE" id="PS50146">
    <property type="entry name" value="DAGK"/>
    <property type="match status" value="1"/>
</dbReference>
<dbReference type="GO" id="GO:0016020">
    <property type="term" value="C:membrane"/>
    <property type="evidence" value="ECO:0007669"/>
    <property type="project" value="TreeGrafter"/>
</dbReference>
<dbReference type="Gene3D" id="3.40.50.10330">
    <property type="entry name" value="Probable inorganic polyphosphate/atp-NAD kinase, domain 1"/>
    <property type="match status" value="1"/>
</dbReference>
<name>A0A067R932_ZOONE</name>
<keyword evidence="4 9" id="KW-0418">Kinase</keyword>
<gene>
    <name evidence="9" type="ORF">L798_10668</name>
</gene>
<dbReference type="FunFam" id="3.40.50.10330:FF:000005">
    <property type="entry name" value="Sphingosine kinase 2"/>
    <property type="match status" value="1"/>
</dbReference>
<accession>A0A067R932</accession>
<keyword evidence="2" id="KW-0808">Transferase</keyword>
<evidence type="ECO:0000259" key="8">
    <source>
        <dbReference type="PROSITE" id="PS50146"/>
    </source>
</evidence>
<protein>
    <recommendedName>
        <fullName evidence="7">sphingosine kinase</fullName>
        <ecNumber evidence="7">2.7.1.91</ecNumber>
    </recommendedName>
</protein>
<evidence type="ECO:0000313" key="9">
    <source>
        <dbReference type="EMBL" id="KDR14977.1"/>
    </source>
</evidence>
<dbReference type="FunCoup" id="A0A067R932">
    <property type="interactions" value="748"/>
</dbReference>
<dbReference type="OMA" id="TIWTLYR"/>
<dbReference type="SUPFAM" id="SSF111331">
    <property type="entry name" value="NAD kinase/diacylglycerol kinase-like"/>
    <property type="match status" value="1"/>
</dbReference>
<dbReference type="InterPro" id="IPR017438">
    <property type="entry name" value="ATP-NAD_kinase_N"/>
</dbReference>
<evidence type="ECO:0000313" key="10">
    <source>
        <dbReference type="Proteomes" id="UP000027135"/>
    </source>
</evidence>
<dbReference type="PANTHER" id="PTHR12358:SF112">
    <property type="entry name" value="LD11247P-RELATED"/>
    <property type="match status" value="1"/>
</dbReference>
<dbReference type="InterPro" id="IPR001206">
    <property type="entry name" value="Diacylglycerol_kinase_cat_dom"/>
</dbReference>
<dbReference type="Pfam" id="PF19279">
    <property type="entry name" value="YegS_C"/>
    <property type="match status" value="1"/>
</dbReference>
<dbReference type="GO" id="GO:0005737">
    <property type="term" value="C:cytoplasm"/>
    <property type="evidence" value="ECO:0007669"/>
    <property type="project" value="TreeGrafter"/>
</dbReference>
<dbReference type="InterPro" id="IPR016064">
    <property type="entry name" value="NAD/diacylglycerol_kinase_sf"/>
</dbReference>
<dbReference type="GO" id="GO:0008481">
    <property type="term" value="F:sphingosine kinase activity"/>
    <property type="evidence" value="ECO:0007669"/>
    <property type="project" value="UniProtKB-EC"/>
</dbReference>
<dbReference type="Proteomes" id="UP000027135">
    <property type="component" value="Unassembled WGS sequence"/>
</dbReference>
<dbReference type="Gene3D" id="2.60.200.40">
    <property type="match status" value="1"/>
</dbReference>
<sequence>MDGGGVHGTPVLEETFYILSKKNTVYRVKLTEKGLSLQKESNGNTKIEVIRIDDIVGCRCMRSKRRSGGSCACHPNAIRRNNVRVVEENSSEQDEKDVSAYLYIYAYVLKKYRVKSGQKRERMTITLRFRSFDKYEDNMREAQKWRLAVKCLVKNKSIPRGILASEDSQVTAQSFFHLEERKLLVLLNPKSGPGKARELFQQRVVPVFAEAEIGFDLYVTKHANYARDFVRTKDIYQWRGVVVVGGDGIVFEVINGLFEREDWQTAVKELPVGVIPCGSGNGLAKTISYAVEEPYDQNPVLISTLSVIKCRCAPMDLVRVETKSQFLFSFLSVGWGLLSDIDIESERLRAIGGQRFTVWSVARLIGLRTYRGKLWYLPVAGCRVQSAQTYMSGLTRSVSHCAETGSKPRDIFPATSYTPVHPSHSCHDSINSRYRPLQEVGCDDPVTDSLSLETSLGPALEDLRDGDEFGRPRLDSYYSAASRRSTYFSTAGSDYRSVADNCSYMGVHGGGDIQPRRPNSNVRMYGPPSQLPALTQPVPDHWSSIEGDFILVHASYQSHLGSDCLFAPNSKLADGIIWLLVIRAGISRGQLLQFLLGLSSGSHLLIPQAEMIPVTAFRLEPETSGGHMTVDGEVVDYGPIQAELMPSLANIMSM</sequence>
<dbReference type="EC" id="2.7.1.91" evidence="7"/>
<dbReference type="InterPro" id="IPR050187">
    <property type="entry name" value="Lipid_Phosphate_FormReg"/>
</dbReference>
<dbReference type="GO" id="GO:0042981">
    <property type="term" value="P:regulation of apoptotic process"/>
    <property type="evidence" value="ECO:0007669"/>
    <property type="project" value="UniProtKB-ARBA"/>
</dbReference>
<dbReference type="GO" id="GO:0012505">
    <property type="term" value="C:endomembrane system"/>
    <property type="evidence" value="ECO:0007669"/>
    <property type="project" value="UniProtKB-SubCell"/>
</dbReference>
<feature type="domain" description="DAGKc" evidence="8">
    <location>
        <begin position="178"/>
        <end position="324"/>
    </location>
</feature>
<organism evidence="9 10">
    <name type="scientific">Zootermopsis nevadensis</name>
    <name type="common">Dampwood termite</name>
    <dbReference type="NCBI Taxonomy" id="136037"/>
    <lineage>
        <taxon>Eukaryota</taxon>
        <taxon>Metazoa</taxon>
        <taxon>Ecdysozoa</taxon>
        <taxon>Arthropoda</taxon>
        <taxon>Hexapoda</taxon>
        <taxon>Insecta</taxon>
        <taxon>Pterygota</taxon>
        <taxon>Neoptera</taxon>
        <taxon>Polyneoptera</taxon>
        <taxon>Dictyoptera</taxon>
        <taxon>Blattodea</taxon>
        <taxon>Blattoidea</taxon>
        <taxon>Termitoidae</taxon>
        <taxon>Termopsidae</taxon>
        <taxon>Zootermopsis</taxon>
    </lineage>
</organism>
<evidence type="ECO:0000256" key="3">
    <source>
        <dbReference type="ARBA" id="ARBA00022741"/>
    </source>
</evidence>
<dbReference type="InterPro" id="IPR045540">
    <property type="entry name" value="YegS/DAGK_C"/>
</dbReference>
<keyword evidence="5" id="KW-0067">ATP-binding</keyword>